<dbReference type="Proteomes" id="UP000827872">
    <property type="component" value="Linkage Group LG16"/>
</dbReference>
<keyword evidence="2" id="KW-1185">Reference proteome</keyword>
<accession>A0ACB8ED45</accession>
<dbReference type="EMBL" id="CM037629">
    <property type="protein sequence ID" value="KAH7990355.1"/>
    <property type="molecule type" value="Genomic_DNA"/>
</dbReference>
<reference evidence="1" key="1">
    <citation type="submission" date="2021-08" db="EMBL/GenBank/DDBJ databases">
        <title>The first chromosome-level gecko genome reveals the dynamic sex chromosomes of Neotropical dwarf geckos (Sphaerodactylidae: Sphaerodactylus).</title>
        <authorList>
            <person name="Pinto B.J."/>
            <person name="Keating S.E."/>
            <person name="Gamble T."/>
        </authorList>
    </citation>
    <scope>NUCLEOTIDE SEQUENCE</scope>
    <source>
        <strain evidence="1">TG3544</strain>
    </source>
</reference>
<evidence type="ECO:0000313" key="1">
    <source>
        <dbReference type="EMBL" id="KAH7990355.1"/>
    </source>
</evidence>
<protein>
    <submittedName>
        <fullName evidence="1">Uncharacterized protein</fullName>
    </submittedName>
</protein>
<evidence type="ECO:0000313" key="2">
    <source>
        <dbReference type="Proteomes" id="UP000827872"/>
    </source>
</evidence>
<organism evidence="1 2">
    <name type="scientific">Sphaerodactylus townsendi</name>
    <dbReference type="NCBI Taxonomy" id="933632"/>
    <lineage>
        <taxon>Eukaryota</taxon>
        <taxon>Metazoa</taxon>
        <taxon>Chordata</taxon>
        <taxon>Craniata</taxon>
        <taxon>Vertebrata</taxon>
        <taxon>Euteleostomi</taxon>
        <taxon>Lepidosauria</taxon>
        <taxon>Squamata</taxon>
        <taxon>Bifurcata</taxon>
        <taxon>Gekkota</taxon>
        <taxon>Sphaerodactylidae</taxon>
        <taxon>Sphaerodactylus</taxon>
    </lineage>
</organism>
<proteinExistence type="predicted"/>
<name>A0ACB8ED45_9SAUR</name>
<comment type="caution">
    <text evidence="1">The sequence shown here is derived from an EMBL/GenBank/DDBJ whole genome shotgun (WGS) entry which is preliminary data.</text>
</comment>
<gene>
    <name evidence="1" type="ORF">K3G42_006094</name>
</gene>
<sequence length="116" mass="11608">MADLVVVQPSPGARALNPAAQGPIQDRATGSGTAEKRARTPSAPPKPAGHKGPKKGPKCCPASGAGLALEVADSADERNASETPDAEASNETSGNDNDLTYNTLMGRSSSTAPIVG</sequence>